<comment type="similarity">
    <text evidence="1">Belongs to the bacterial solute-binding protein 3 family.</text>
</comment>
<comment type="caution">
    <text evidence="5">The sequence shown here is derived from an EMBL/GenBank/DDBJ whole genome shotgun (WGS) entry which is preliminary data.</text>
</comment>
<gene>
    <name evidence="5" type="ORF">GCM10007053_25590</name>
</gene>
<name>A0A918XL14_9GAMM</name>
<dbReference type="PANTHER" id="PTHR35936">
    <property type="entry name" value="MEMBRANE-BOUND LYTIC MUREIN TRANSGLYCOSYLASE F"/>
    <property type="match status" value="1"/>
</dbReference>
<dbReference type="SMART" id="SM00062">
    <property type="entry name" value="PBPb"/>
    <property type="match status" value="1"/>
</dbReference>
<dbReference type="AlphaFoldDB" id="A0A918XL14"/>
<feature type="signal peptide" evidence="3">
    <location>
        <begin position="1"/>
        <end position="19"/>
    </location>
</feature>
<dbReference type="Gene3D" id="3.40.190.10">
    <property type="entry name" value="Periplasmic binding protein-like II"/>
    <property type="match status" value="2"/>
</dbReference>
<dbReference type="EMBL" id="BMYM01000002">
    <property type="protein sequence ID" value="GHD36785.1"/>
    <property type="molecule type" value="Genomic_DNA"/>
</dbReference>
<evidence type="ECO:0000256" key="2">
    <source>
        <dbReference type="ARBA" id="ARBA00022729"/>
    </source>
</evidence>
<evidence type="ECO:0000256" key="3">
    <source>
        <dbReference type="SAM" id="SignalP"/>
    </source>
</evidence>
<dbReference type="InterPro" id="IPR001638">
    <property type="entry name" value="Solute-binding_3/MltF_N"/>
</dbReference>
<organism evidence="5 6">
    <name type="scientific">Parahalioglobus pacificus</name>
    <dbReference type="NCBI Taxonomy" id="930806"/>
    <lineage>
        <taxon>Bacteria</taxon>
        <taxon>Pseudomonadati</taxon>
        <taxon>Pseudomonadota</taxon>
        <taxon>Gammaproteobacteria</taxon>
        <taxon>Cellvibrionales</taxon>
        <taxon>Halieaceae</taxon>
        <taxon>Parahalioglobus</taxon>
    </lineage>
</organism>
<evidence type="ECO:0000313" key="5">
    <source>
        <dbReference type="EMBL" id="GHD36785.1"/>
    </source>
</evidence>
<dbReference type="PANTHER" id="PTHR35936:SF17">
    <property type="entry name" value="ARGININE-BINDING EXTRACELLULAR PROTEIN ARTP"/>
    <property type="match status" value="1"/>
</dbReference>
<evidence type="ECO:0000313" key="6">
    <source>
        <dbReference type="Proteomes" id="UP000644693"/>
    </source>
</evidence>
<evidence type="ECO:0000256" key="1">
    <source>
        <dbReference type="ARBA" id="ARBA00010333"/>
    </source>
</evidence>
<evidence type="ECO:0000259" key="4">
    <source>
        <dbReference type="SMART" id="SM00062"/>
    </source>
</evidence>
<feature type="domain" description="Solute-binding protein family 3/N-terminal" evidence="4">
    <location>
        <begin position="21"/>
        <end position="244"/>
    </location>
</feature>
<accession>A0A918XL14</accession>
<proteinExistence type="inferred from homology"/>
<dbReference type="Proteomes" id="UP000644693">
    <property type="component" value="Unassembled WGS sequence"/>
</dbReference>
<keyword evidence="2 3" id="KW-0732">Signal</keyword>
<feature type="chain" id="PRO_5037687561" evidence="3">
    <location>
        <begin position="20"/>
        <end position="248"/>
    </location>
</feature>
<reference evidence="5" key="1">
    <citation type="journal article" date="2014" name="Int. J. Syst. Evol. Microbiol.">
        <title>Complete genome sequence of Corynebacterium casei LMG S-19264T (=DSM 44701T), isolated from a smear-ripened cheese.</title>
        <authorList>
            <consortium name="US DOE Joint Genome Institute (JGI-PGF)"/>
            <person name="Walter F."/>
            <person name="Albersmeier A."/>
            <person name="Kalinowski J."/>
            <person name="Ruckert C."/>
        </authorList>
    </citation>
    <scope>NUCLEOTIDE SEQUENCE</scope>
    <source>
        <strain evidence="5">KCTC 23430</strain>
    </source>
</reference>
<dbReference type="RefSeq" id="WP_189478170.1">
    <property type="nucleotide sequence ID" value="NZ_BMYM01000002.1"/>
</dbReference>
<protein>
    <submittedName>
        <fullName evidence="5">Amino acid ABC transporter substrate-binding protein</fullName>
    </submittedName>
</protein>
<reference evidence="5" key="2">
    <citation type="submission" date="2020-09" db="EMBL/GenBank/DDBJ databases">
        <authorList>
            <person name="Sun Q."/>
            <person name="Kim S."/>
        </authorList>
    </citation>
    <scope>NUCLEOTIDE SEQUENCE</scope>
    <source>
        <strain evidence="5">KCTC 23430</strain>
    </source>
</reference>
<sequence>MHRLFLVLLLIALPQWVSAQTLRVGLSADYPPLQYKQDGAVVGVEPDNARAVTKIMGKELAIFEYPFDELIPALEQGRVDVIMSGLSVTAARSQRVMFAEPYLKVGQMAVMHKDRIGSFAQPWAIYREGVRVGVEPGTTGAAFAERELTEAQISYFADGTEAFAGLRADAIDIYIHDAPTAWQLANSLETDDLISTYKPLTEEYLAWAVRKDDGALVTELNSALRQMRNNGTLQYIINRWIPVQIQVQ</sequence>
<keyword evidence="6" id="KW-1185">Reference proteome</keyword>
<dbReference type="Pfam" id="PF00497">
    <property type="entry name" value="SBP_bac_3"/>
    <property type="match status" value="1"/>
</dbReference>
<dbReference type="SUPFAM" id="SSF53850">
    <property type="entry name" value="Periplasmic binding protein-like II"/>
    <property type="match status" value="1"/>
</dbReference>